<dbReference type="Gene3D" id="3.50.50.60">
    <property type="entry name" value="FAD/NAD(P)-binding domain"/>
    <property type="match status" value="1"/>
</dbReference>
<feature type="binding site" evidence="2">
    <location>
        <position position="343"/>
    </location>
    <ligand>
        <name>L-tryptophan</name>
        <dbReference type="ChEBI" id="CHEBI:57912"/>
    </ligand>
</feature>
<keyword evidence="2" id="KW-0547">Nucleotide-binding</keyword>
<dbReference type="EMBL" id="CP024923">
    <property type="protein sequence ID" value="ATY32114.1"/>
    <property type="molecule type" value="Genomic_DNA"/>
</dbReference>
<feature type="binding site" evidence="2">
    <location>
        <position position="79"/>
    </location>
    <ligand>
        <name>7-chloro-L-tryptophan</name>
        <dbReference type="ChEBI" id="CHEBI:58713"/>
    </ligand>
</feature>
<keyword evidence="2" id="KW-0274">FAD</keyword>
<dbReference type="RefSeq" id="WP_100281923.1">
    <property type="nucleotide sequence ID" value="NZ_CP024923.1"/>
</dbReference>
<gene>
    <name evidence="3" type="ORF">CVN68_09115</name>
</gene>
<dbReference type="InterPro" id="IPR033856">
    <property type="entry name" value="Trp_halogen"/>
</dbReference>
<dbReference type="PIRSF" id="PIRSF011396">
    <property type="entry name" value="Trp_halogenase"/>
    <property type="match status" value="1"/>
</dbReference>
<reference evidence="3 4" key="1">
    <citation type="submission" date="2017-11" db="EMBL/GenBank/DDBJ databases">
        <title>Complete genome sequence of Sphingomonas sp. Strain Cra20, a psychrotolerant potential plant growth promoting rhizobacteria.</title>
        <authorList>
            <person name="Luo Y."/>
        </authorList>
    </citation>
    <scope>NUCLEOTIDE SEQUENCE [LARGE SCALE GENOMIC DNA]</scope>
    <source>
        <strain evidence="3 4">Cra20</strain>
    </source>
</reference>
<dbReference type="SUPFAM" id="SSF51905">
    <property type="entry name" value="FAD/NAD(P)-binding domain"/>
    <property type="match status" value="1"/>
</dbReference>
<dbReference type="GO" id="GO:0000166">
    <property type="term" value="F:nucleotide binding"/>
    <property type="evidence" value="ECO:0007669"/>
    <property type="project" value="UniProtKB-KW"/>
</dbReference>
<feature type="binding site" evidence="2">
    <location>
        <position position="347"/>
    </location>
    <ligand>
        <name>FAD</name>
        <dbReference type="ChEBI" id="CHEBI:57692"/>
    </ligand>
</feature>
<dbReference type="KEGG" id="sphc:CVN68_09115"/>
<dbReference type="PANTHER" id="PTHR43747">
    <property type="entry name" value="FAD-BINDING PROTEIN"/>
    <property type="match status" value="1"/>
</dbReference>
<accession>A0A2K8MGL2</accession>
<feature type="binding site" evidence="2">
    <location>
        <begin position="14"/>
        <end position="17"/>
    </location>
    <ligand>
        <name>FAD</name>
        <dbReference type="ChEBI" id="CHEBI:57692"/>
    </ligand>
</feature>
<dbReference type="InterPro" id="IPR050816">
    <property type="entry name" value="Flavin-dep_Halogenase_NPB"/>
</dbReference>
<evidence type="ECO:0000256" key="1">
    <source>
        <dbReference type="PIRSR" id="PIRSR011396-1"/>
    </source>
</evidence>
<feature type="binding site" evidence="2">
    <location>
        <position position="334"/>
    </location>
    <ligand>
        <name>FAD</name>
        <dbReference type="ChEBI" id="CHEBI:57692"/>
    </ligand>
</feature>
<protein>
    <submittedName>
        <fullName evidence="3">Tryptophan halogenase</fullName>
    </submittedName>
</protein>
<dbReference type="Pfam" id="PF04820">
    <property type="entry name" value="Trp_halogenase"/>
    <property type="match status" value="1"/>
</dbReference>
<evidence type="ECO:0000313" key="4">
    <source>
        <dbReference type="Proteomes" id="UP000229081"/>
    </source>
</evidence>
<proteinExistence type="predicted"/>
<dbReference type="PANTHER" id="PTHR43747:SF4">
    <property type="entry name" value="FLAVIN-DEPENDENT TRYPTOPHAN HALOGENASE"/>
    <property type="match status" value="1"/>
</dbReference>
<organism evidence="3 4">
    <name type="scientific">Sphingomonas psychrotolerans</name>
    <dbReference type="NCBI Taxonomy" id="1327635"/>
    <lineage>
        <taxon>Bacteria</taxon>
        <taxon>Pseudomonadati</taxon>
        <taxon>Pseudomonadota</taxon>
        <taxon>Alphaproteobacteria</taxon>
        <taxon>Sphingomonadales</taxon>
        <taxon>Sphingomonadaceae</taxon>
        <taxon>Sphingomonas</taxon>
    </lineage>
</organism>
<dbReference type="InterPro" id="IPR036188">
    <property type="entry name" value="FAD/NAD-bd_sf"/>
</dbReference>
<name>A0A2K8MGL2_9SPHN</name>
<keyword evidence="2" id="KW-0285">Flavoprotein</keyword>
<dbReference type="AlphaFoldDB" id="A0A2K8MGL2"/>
<dbReference type="Proteomes" id="UP000229081">
    <property type="component" value="Chromosome"/>
</dbReference>
<dbReference type="InterPro" id="IPR006905">
    <property type="entry name" value="Flavin_halogenase"/>
</dbReference>
<dbReference type="GO" id="GO:0004497">
    <property type="term" value="F:monooxygenase activity"/>
    <property type="evidence" value="ECO:0007669"/>
    <property type="project" value="InterPro"/>
</dbReference>
<feature type="active site" evidence="1">
    <location>
        <position position="79"/>
    </location>
</feature>
<evidence type="ECO:0000256" key="2">
    <source>
        <dbReference type="PIRSR" id="PIRSR011396-2"/>
    </source>
</evidence>
<evidence type="ECO:0000313" key="3">
    <source>
        <dbReference type="EMBL" id="ATY32114.1"/>
    </source>
</evidence>
<keyword evidence="4" id="KW-1185">Reference proteome</keyword>
<dbReference type="OrthoDB" id="462203at2"/>
<sequence>MNAPAIRSVVIVGGGTAGWMTAAALARMVRAGVRVTVVESDAIGIVGVGEATIPPIRAFNAMLDIDESHFLAHTRGSMKLGIEFVDWNASGHRYLHPFGEFGFSIEGVRFHQIWHKLRAAGRAGAIEEYSMCAAAARLNRYAAPAAEQSSPLSQLVQAYHFDASLYARYLRGYAEARGVTRREGKIDRVTLRGEDGFIEAVTLEDGSRVEGELFVDCSGFRGLLIEEALHTGYEDWTHWLPCDRALAVPTVSTGPLTPYTRATARAAGWQWRIPLQHRTGNGYVYSSAHLSDDAAAAALLANLDGEPLGDPRPLRFTAGRRKLAWNRNCVAIGLSSGFLEPLESTSIHLIQAGISRLLGLFPDAGWGDAERDTYNDLTRTQYEQVRDFVILHYKANGRDEPLWRQVRAMAVPQSVSRRIDLFRNRGRIFRREDELFAETSWIAVMLGQGITPAGWDPLADALDSDQLAAMLERVRSTFRNAAEVMPDHAAYLARHCAAQGFA</sequence>